<gene>
    <name evidence="1" type="ORF">PAXRUDRAFT_21040</name>
</gene>
<dbReference type="HOGENOM" id="CLU_2942470_0_0_1"/>
<reference evidence="1 2" key="1">
    <citation type="submission" date="2014-04" db="EMBL/GenBank/DDBJ databases">
        <authorList>
            <consortium name="DOE Joint Genome Institute"/>
            <person name="Kuo A."/>
            <person name="Kohler A."/>
            <person name="Jargeat P."/>
            <person name="Nagy L.G."/>
            <person name="Floudas D."/>
            <person name="Copeland A."/>
            <person name="Barry K.W."/>
            <person name="Cichocki N."/>
            <person name="Veneault-Fourrey C."/>
            <person name="LaButti K."/>
            <person name="Lindquist E.A."/>
            <person name="Lipzen A."/>
            <person name="Lundell T."/>
            <person name="Morin E."/>
            <person name="Murat C."/>
            <person name="Sun H."/>
            <person name="Tunlid A."/>
            <person name="Henrissat B."/>
            <person name="Grigoriev I.V."/>
            <person name="Hibbett D.S."/>
            <person name="Martin F."/>
            <person name="Nordberg H.P."/>
            <person name="Cantor M.N."/>
            <person name="Hua S.X."/>
        </authorList>
    </citation>
    <scope>NUCLEOTIDE SEQUENCE [LARGE SCALE GENOMIC DNA]</scope>
    <source>
        <strain evidence="1 2">Ve08.2h10</strain>
    </source>
</reference>
<name>A0A0D0CCP8_9AGAM</name>
<evidence type="ECO:0000313" key="2">
    <source>
        <dbReference type="Proteomes" id="UP000054538"/>
    </source>
</evidence>
<reference evidence="2" key="2">
    <citation type="submission" date="2015-01" db="EMBL/GenBank/DDBJ databases">
        <title>Evolutionary Origins and Diversification of the Mycorrhizal Mutualists.</title>
        <authorList>
            <consortium name="DOE Joint Genome Institute"/>
            <consortium name="Mycorrhizal Genomics Consortium"/>
            <person name="Kohler A."/>
            <person name="Kuo A."/>
            <person name="Nagy L.G."/>
            <person name="Floudas D."/>
            <person name="Copeland A."/>
            <person name="Barry K.W."/>
            <person name="Cichocki N."/>
            <person name="Veneault-Fourrey C."/>
            <person name="LaButti K."/>
            <person name="Lindquist E.A."/>
            <person name="Lipzen A."/>
            <person name="Lundell T."/>
            <person name="Morin E."/>
            <person name="Murat C."/>
            <person name="Riley R."/>
            <person name="Ohm R."/>
            <person name="Sun H."/>
            <person name="Tunlid A."/>
            <person name="Henrissat B."/>
            <person name="Grigoriev I.V."/>
            <person name="Hibbett D.S."/>
            <person name="Martin F."/>
        </authorList>
    </citation>
    <scope>NUCLEOTIDE SEQUENCE [LARGE SCALE GENOMIC DNA]</scope>
    <source>
        <strain evidence="2">Ve08.2h10</strain>
    </source>
</reference>
<evidence type="ECO:0000313" key="1">
    <source>
        <dbReference type="EMBL" id="KIK73273.1"/>
    </source>
</evidence>
<keyword evidence="2" id="KW-1185">Reference proteome</keyword>
<protein>
    <submittedName>
        <fullName evidence="1">Uncharacterized protein</fullName>
    </submittedName>
</protein>
<dbReference type="AlphaFoldDB" id="A0A0D0CCP8"/>
<dbReference type="Proteomes" id="UP000054538">
    <property type="component" value="Unassembled WGS sequence"/>
</dbReference>
<organism evidence="1 2">
    <name type="scientific">Paxillus rubicundulus Ve08.2h10</name>
    <dbReference type="NCBI Taxonomy" id="930991"/>
    <lineage>
        <taxon>Eukaryota</taxon>
        <taxon>Fungi</taxon>
        <taxon>Dikarya</taxon>
        <taxon>Basidiomycota</taxon>
        <taxon>Agaricomycotina</taxon>
        <taxon>Agaricomycetes</taxon>
        <taxon>Agaricomycetidae</taxon>
        <taxon>Boletales</taxon>
        <taxon>Paxilineae</taxon>
        <taxon>Paxillaceae</taxon>
        <taxon>Paxillus</taxon>
    </lineage>
</organism>
<sequence>MSALLLSQWVSLGPVLIQQDYFQGDWVHAIFEPAFEMFARAKSPEAPKRVWESLGDVRKV</sequence>
<proteinExistence type="predicted"/>
<dbReference type="EMBL" id="KN829925">
    <property type="protein sequence ID" value="KIK73273.1"/>
    <property type="molecule type" value="Genomic_DNA"/>
</dbReference>
<dbReference type="InParanoid" id="A0A0D0CCP8"/>
<accession>A0A0D0CCP8</accession>